<dbReference type="PROSITE" id="PS51318">
    <property type="entry name" value="TAT"/>
    <property type="match status" value="1"/>
</dbReference>
<organism evidence="11 12">
    <name type="scientific">Thalassobaculum fulvum</name>
    <dbReference type="NCBI Taxonomy" id="1633335"/>
    <lineage>
        <taxon>Bacteria</taxon>
        <taxon>Pseudomonadati</taxon>
        <taxon>Pseudomonadota</taxon>
        <taxon>Alphaproteobacteria</taxon>
        <taxon>Rhodospirillales</taxon>
        <taxon>Thalassobaculaceae</taxon>
        <taxon>Thalassobaculum</taxon>
    </lineage>
</organism>
<dbReference type="EMBL" id="BMZS01000009">
    <property type="protein sequence ID" value="GHD56931.1"/>
    <property type="molecule type" value="Genomic_DNA"/>
</dbReference>
<dbReference type="PANTHER" id="PTHR10742">
    <property type="entry name" value="FLAVIN MONOAMINE OXIDASE"/>
    <property type="match status" value="1"/>
</dbReference>
<dbReference type="Proteomes" id="UP000630353">
    <property type="component" value="Unassembled WGS sequence"/>
</dbReference>
<evidence type="ECO:0000256" key="4">
    <source>
        <dbReference type="ARBA" id="ARBA00012535"/>
    </source>
</evidence>
<proteinExistence type="inferred from homology"/>
<evidence type="ECO:0000313" key="11">
    <source>
        <dbReference type="EMBL" id="GHD56931.1"/>
    </source>
</evidence>
<sequence length="455" mass="48508">MQRPTVDRRRILKTALLAGGAFVALRPRPARALRGRTVVVVGAGVSGLAAARALAAQGAKLTVLEARARTGGRLFTDRSLGVPFEVGAGWIHGPSRDNPIRRLADDVGARRFVADDSSLAVFDPAGREIPATKVDAIDARWERLLKRVDAALENDDRRSLRDAIAEIAPDALADPGMLWALSAYTEFDIGAPLGDISATLFDEDDAFDGVDVILPDGYDRILPPVADGLDIRLSSPVAGIAIAGNGATVRTGGSAIRADAVVCSVPLGVLKAGGIAFEPALPRGHVDSIRALGFGTVTKIAFEFARPFWDVETQYFGIMTEPVGRWNYWLNYRTFSDRNVLLGLSVGGYAPVADRMADAEMAADALAVLRQAWGDAVGRPLRTLTTHWSTDPYALGAYSHPRPGNRAAQFDGLAEPVGGRLFLCGEHTRFDFHGTVHGAWLSGLDAAGRVVDELG</sequence>
<dbReference type="SUPFAM" id="SSF51905">
    <property type="entry name" value="FAD/NAD(P)-binding domain"/>
    <property type="match status" value="1"/>
</dbReference>
<dbReference type="PRINTS" id="PR00757">
    <property type="entry name" value="AMINEOXDASEF"/>
</dbReference>
<accession>A0A919CQW3</accession>
<comment type="similarity">
    <text evidence="3">Belongs to the tryptophan 2-monooxygenase family.</text>
</comment>
<dbReference type="AlphaFoldDB" id="A0A919CQW3"/>
<dbReference type="EC" id="1.13.12.3" evidence="4"/>
<name>A0A919CQW3_9PROT</name>
<evidence type="ECO:0000256" key="8">
    <source>
        <dbReference type="ARBA" id="ARBA00047321"/>
    </source>
</evidence>
<dbReference type="InterPro" id="IPR036188">
    <property type="entry name" value="FAD/NAD-bd_sf"/>
</dbReference>
<reference evidence="11" key="1">
    <citation type="journal article" date="2014" name="Int. J. Syst. Evol. Microbiol.">
        <title>Complete genome sequence of Corynebacterium casei LMG S-19264T (=DSM 44701T), isolated from a smear-ripened cheese.</title>
        <authorList>
            <consortium name="US DOE Joint Genome Institute (JGI-PGF)"/>
            <person name="Walter F."/>
            <person name="Albersmeier A."/>
            <person name="Kalinowski J."/>
            <person name="Ruckert C."/>
        </authorList>
    </citation>
    <scope>NUCLEOTIDE SEQUENCE</scope>
    <source>
        <strain evidence="11">KCTC 42651</strain>
    </source>
</reference>
<keyword evidence="6" id="KW-0560">Oxidoreductase</keyword>
<evidence type="ECO:0000256" key="6">
    <source>
        <dbReference type="ARBA" id="ARBA00023002"/>
    </source>
</evidence>
<gene>
    <name evidence="11" type="ORF">GCM10017083_37670</name>
</gene>
<keyword evidence="7" id="KW-0073">Auxin biosynthesis</keyword>
<comment type="caution">
    <text evidence="11">The sequence shown here is derived from an EMBL/GenBank/DDBJ whole genome shotgun (WGS) entry which is preliminary data.</text>
</comment>
<feature type="domain" description="Amine oxidase" evidence="10">
    <location>
        <begin position="45"/>
        <end position="450"/>
    </location>
</feature>
<keyword evidence="12" id="KW-1185">Reference proteome</keyword>
<dbReference type="InterPro" id="IPR001613">
    <property type="entry name" value="Flavin_amine_oxidase"/>
</dbReference>
<dbReference type="Pfam" id="PF01593">
    <property type="entry name" value="Amino_oxidase"/>
    <property type="match status" value="1"/>
</dbReference>
<evidence type="ECO:0000256" key="1">
    <source>
        <dbReference type="ARBA" id="ARBA00001974"/>
    </source>
</evidence>
<evidence type="ECO:0000313" key="12">
    <source>
        <dbReference type="Proteomes" id="UP000630353"/>
    </source>
</evidence>
<dbReference type="Gene3D" id="3.50.50.60">
    <property type="entry name" value="FAD/NAD(P)-binding domain"/>
    <property type="match status" value="1"/>
</dbReference>
<protein>
    <recommendedName>
        <fullName evidence="5">Tryptophan 2-monooxygenase</fullName>
        <ecNumber evidence="4">1.13.12.3</ecNumber>
    </recommendedName>
</protein>
<evidence type="ECO:0000256" key="3">
    <source>
        <dbReference type="ARBA" id="ARBA00005833"/>
    </source>
</evidence>
<comment type="catalytic activity">
    <reaction evidence="8">
        <text>L-tryptophan + O2 = indole-3-acetamide + CO2 + H2O</text>
        <dbReference type="Rhea" id="RHEA:16165"/>
        <dbReference type="ChEBI" id="CHEBI:15377"/>
        <dbReference type="ChEBI" id="CHEBI:15379"/>
        <dbReference type="ChEBI" id="CHEBI:16031"/>
        <dbReference type="ChEBI" id="CHEBI:16526"/>
        <dbReference type="ChEBI" id="CHEBI:57912"/>
        <dbReference type="EC" id="1.13.12.3"/>
    </reaction>
</comment>
<dbReference type="InterPro" id="IPR050281">
    <property type="entry name" value="Flavin_monoamine_oxidase"/>
</dbReference>
<dbReference type="PANTHER" id="PTHR10742:SF410">
    <property type="entry name" value="LYSINE-SPECIFIC HISTONE DEMETHYLASE 2"/>
    <property type="match status" value="1"/>
</dbReference>
<dbReference type="GO" id="GO:0050361">
    <property type="term" value="F:tryptophan 2-monooxygenase activity"/>
    <property type="evidence" value="ECO:0007669"/>
    <property type="project" value="UniProtKB-EC"/>
</dbReference>
<comment type="pathway">
    <text evidence="2">Plant hormone metabolism; auxin biosynthesis.</text>
</comment>
<dbReference type="RefSeq" id="WP_229837376.1">
    <property type="nucleotide sequence ID" value="NZ_BMZS01000009.1"/>
</dbReference>
<dbReference type="GO" id="GO:0009851">
    <property type="term" value="P:auxin biosynthetic process"/>
    <property type="evidence" value="ECO:0007669"/>
    <property type="project" value="UniProtKB-KW"/>
</dbReference>
<feature type="binding site" evidence="9">
    <location>
        <position position="46"/>
    </location>
    <ligand>
        <name>FAD</name>
        <dbReference type="ChEBI" id="CHEBI:57692"/>
    </ligand>
</feature>
<evidence type="ECO:0000256" key="7">
    <source>
        <dbReference type="ARBA" id="ARBA00023070"/>
    </source>
</evidence>
<feature type="binding site" evidence="9">
    <location>
        <position position="237"/>
    </location>
    <ligand>
        <name>FAD</name>
        <dbReference type="ChEBI" id="CHEBI:57692"/>
    </ligand>
</feature>
<comment type="cofactor">
    <cofactor evidence="1">
        <name>FAD</name>
        <dbReference type="ChEBI" id="CHEBI:57692"/>
    </cofactor>
</comment>
<evidence type="ECO:0000256" key="2">
    <source>
        <dbReference type="ARBA" id="ARBA00004814"/>
    </source>
</evidence>
<evidence type="ECO:0000259" key="10">
    <source>
        <dbReference type="Pfam" id="PF01593"/>
    </source>
</evidence>
<dbReference type="InterPro" id="IPR006311">
    <property type="entry name" value="TAT_signal"/>
</dbReference>
<feature type="binding site" evidence="9">
    <location>
        <begin position="65"/>
        <end position="66"/>
    </location>
    <ligand>
        <name>FAD</name>
        <dbReference type="ChEBI" id="CHEBI:57692"/>
    </ligand>
</feature>
<reference evidence="11" key="2">
    <citation type="submission" date="2020-09" db="EMBL/GenBank/DDBJ databases">
        <authorList>
            <person name="Sun Q."/>
            <person name="Kim S."/>
        </authorList>
    </citation>
    <scope>NUCLEOTIDE SEQUENCE</scope>
    <source>
        <strain evidence="11">KCTC 42651</strain>
    </source>
</reference>
<dbReference type="InterPro" id="IPR002937">
    <property type="entry name" value="Amino_oxidase"/>
</dbReference>
<dbReference type="SUPFAM" id="SSF54373">
    <property type="entry name" value="FAD-linked reductases, C-terminal domain"/>
    <property type="match status" value="1"/>
</dbReference>
<evidence type="ECO:0000256" key="9">
    <source>
        <dbReference type="PIRSR" id="PIRSR601613-1"/>
    </source>
</evidence>
<evidence type="ECO:0000256" key="5">
    <source>
        <dbReference type="ARBA" id="ARBA00017871"/>
    </source>
</evidence>
<dbReference type="Gene3D" id="3.90.660.10">
    <property type="match status" value="1"/>
</dbReference>